<dbReference type="Proteomes" id="UP000305517">
    <property type="component" value="Unassembled WGS sequence"/>
</dbReference>
<evidence type="ECO:0000313" key="1">
    <source>
        <dbReference type="EMBL" id="TLM88682.1"/>
    </source>
</evidence>
<evidence type="ECO:0000313" key="2">
    <source>
        <dbReference type="Proteomes" id="UP000305517"/>
    </source>
</evidence>
<sequence length="103" mass="11497">MKPHTFASEAPTLRDLARRGYRHDFNLSGAQQPDEGLDLHRHPGRFRIHEVHRFEGASDPEDMCVVYAIESESGVKGVVVDAYGHYADSQTTELLRGLAVPLP</sequence>
<dbReference type="AlphaFoldDB" id="A0A5R8WJN4"/>
<reference evidence="1 2" key="1">
    <citation type="submission" date="2019-05" db="EMBL/GenBank/DDBJ databases">
        <title>Hymenobacter edaphi sp. nov., isolated from abandoned arsenic-contaminated farmland soil.</title>
        <authorList>
            <person name="Nie L."/>
        </authorList>
    </citation>
    <scope>NUCLEOTIDE SEQUENCE [LARGE SCALE GENOMIC DNA]</scope>
    <source>
        <strain evidence="1 2">1-3-3-8</strain>
    </source>
</reference>
<gene>
    <name evidence="1" type="ORF">FDY95_22875</name>
</gene>
<organism evidence="1 2">
    <name type="scientific">Hymenobacter jeollabukensis</name>
    <dbReference type="NCBI Taxonomy" id="2025313"/>
    <lineage>
        <taxon>Bacteria</taxon>
        <taxon>Pseudomonadati</taxon>
        <taxon>Bacteroidota</taxon>
        <taxon>Cytophagia</taxon>
        <taxon>Cytophagales</taxon>
        <taxon>Hymenobacteraceae</taxon>
        <taxon>Hymenobacter</taxon>
    </lineage>
</organism>
<comment type="caution">
    <text evidence="1">The sequence shown here is derived from an EMBL/GenBank/DDBJ whole genome shotgun (WGS) entry which is preliminary data.</text>
</comment>
<keyword evidence="2" id="KW-1185">Reference proteome</keyword>
<dbReference type="EMBL" id="VAJM01000016">
    <property type="protein sequence ID" value="TLM88682.1"/>
    <property type="molecule type" value="Genomic_DNA"/>
</dbReference>
<protein>
    <submittedName>
        <fullName evidence="1">Phosphoribosylpyrophosphate synthetase</fullName>
    </submittedName>
</protein>
<name>A0A5R8WJN4_9BACT</name>
<dbReference type="RefSeq" id="WP_138081465.1">
    <property type="nucleotide sequence ID" value="NZ_VAJM01000016.1"/>
</dbReference>
<proteinExistence type="predicted"/>
<dbReference type="OrthoDB" id="8418771at2"/>
<accession>A0A5R8WJN4</accession>